<evidence type="ECO:0000313" key="3">
    <source>
        <dbReference type="Proteomes" id="UP000054988"/>
    </source>
</evidence>
<dbReference type="Proteomes" id="UP000054988">
    <property type="component" value="Unassembled WGS sequence"/>
</dbReference>
<proteinExistence type="predicted"/>
<dbReference type="eggNOG" id="ENOG502SSYD">
    <property type="taxonomic scope" value="Eukaryota"/>
</dbReference>
<organism evidence="2 3">
    <name type="scientific">Moniliophthora roreri</name>
    <name type="common">Frosty pod rot fungus</name>
    <name type="synonym">Monilia roreri</name>
    <dbReference type="NCBI Taxonomy" id="221103"/>
    <lineage>
        <taxon>Eukaryota</taxon>
        <taxon>Fungi</taxon>
        <taxon>Dikarya</taxon>
        <taxon>Basidiomycota</taxon>
        <taxon>Agaricomycotina</taxon>
        <taxon>Agaricomycetes</taxon>
        <taxon>Agaricomycetidae</taxon>
        <taxon>Agaricales</taxon>
        <taxon>Marasmiineae</taxon>
        <taxon>Marasmiaceae</taxon>
        <taxon>Moniliophthora</taxon>
    </lineage>
</organism>
<feature type="chain" id="PRO_5006902007" description="Hydrophobic surface binding protein" evidence="1">
    <location>
        <begin position="23"/>
        <end position="145"/>
    </location>
</feature>
<accession>A0A0W0FQA4</accession>
<evidence type="ECO:0000256" key="1">
    <source>
        <dbReference type="SAM" id="SignalP"/>
    </source>
</evidence>
<dbReference type="AlphaFoldDB" id="A0A0W0FQA4"/>
<evidence type="ECO:0008006" key="4">
    <source>
        <dbReference type="Google" id="ProtNLM"/>
    </source>
</evidence>
<sequence length="145" mass="14719">MARFALALLSFVFALFALTVRAAPLQTRQIGNLQCNLARLSIVKNLAQTGNRLNQVDTTDPAVADAVTTAQGGLQDASDGIKTIAGALLTGQTAPAAARDQVASGLQTANDALLGLNSADPAVADTLDKLSAATDAGNKVVATCK</sequence>
<feature type="signal peptide" evidence="1">
    <location>
        <begin position="1"/>
        <end position="22"/>
    </location>
</feature>
<name>A0A0W0FQA4_MONRR</name>
<reference evidence="2 3" key="1">
    <citation type="submission" date="2015-12" db="EMBL/GenBank/DDBJ databases">
        <title>Draft genome sequence of Moniliophthora roreri, the causal agent of frosty pod rot of cacao.</title>
        <authorList>
            <person name="Aime M.C."/>
            <person name="Diaz-Valderrama J.R."/>
            <person name="Kijpornyongpan T."/>
            <person name="Phillips-Mora W."/>
        </authorList>
    </citation>
    <scope>NUCLEOTIDE SEQUENCE [LARGE SCALE GENOMIC DNA]</scope>
    <source>
        <strain evidence="2 3">MCA 2952</strain>
    </source>
</reference>
<comment type="caution">
    <text evidence="2">The sequence shown here is derived from an EMBL/GenBank/DDBJ whole genome shotgun (WGS) entry which is preliminary data.</text>
</comment>
<gene>
    <name evidence="2" type="ORF">WG66_8837</name>
</gene>
<dbReference type="EMBL" id="LATX01001749">
    <property type="protein sequence ID" value="KTB38579.1"/>
    <property type="molecule type" value="Genomic_DNA"/>
</dbReference>
<evidence type="ECO:0000313" key="2">
    <source>
        <dbReference type="EMBL" id="KTB38579.1"/>
    </source>
</evidence>
<protein>
    <recommendedName>
        <fullName evidence="4">Hydrophobic surface binding protein</fullName>
    </recommendedName>
</protein>
<keyword evidence="1" id="KW-0732">Signal</keyword>